<dbReference type="AlphaFoldDB" id="A0AAD9CTQ7"/>
<protein>
    <submittedName>
        <fullName evidence="1">Uncharacterized protein</fullName>
    </submittedName>
</protein>
<name>A0AAD9CTQ7_PAPLA</name>
<accession>A0AAD9CTQ7</accession>
<evidence type="ECO:0000313" key="2">
    <source>
        <dbReference type="Proteomes" id="UP001182556"/>
    </source>
</evidence>
<proteinExistence type="predicted"/>
<dbReference type="SUPFAM" id="SSF48208">
    <property type="entry name" value="Six-hairpin glycosidases"/>
    <property type="match status" value="1"/>
</dbReference>
<dbReference type="InterPro" id="IPR008928">
    <property type="entry name" value="6-hairpin_glycosidase_sf"/>
</dbReference>
<evidence type="ECO:0000313" key="1">
    <source>
        <dbReference type="EMBL" id="KAK1921962.1"/>
    </source>
</evidence>
<keyword evidence="2" id="KW-1185">Reference proteome</keyword>
<dbReference type="Proteomes" id="UP001182556">
    <property type="component" value="Unassembled WGS sequence"/>
</dbReference>
<sequence length="827" mass="88389">MSLHYGMLLPSRCLDALESFCAIDRGKNGIKHARLQGDDDWMLRSLQFSSLFSSNERCIMVALSFFLAAAAVALNVRGQNGTANSSSVLQFGPINFAGYNNYVYRDNVTSAQVLLSDSSSSSKPSRFIAAFPNGNTGALVYFVPGSGSGSNASLGASLQEGSLKSYQAGDNQTGIQGDISVSADLSFGVTLIGSVRTLRDYVESGGNVTNSIFNYTLGTYNDSSVQLIRHWINGTTVQYLSFDVQSGAKFNVKPSDNATIPPDIALSLSNPGTNATLRFTTSFNFTGTTPTTPYVPLEGLGRESLFLTSAPDNSTAVLGDVLNAIQGPGAPIADQVAFLSYADKFLAGGWRFLTYFGRDTLLALRLLLPVVSPTSAEAILGAVLERVNETGTVCHEETIGDYASFVNIQNNQSELGNTPVYNYVMLDTDFLLLPTLADYFLTTPQGANRSKEFLAQKSSLKNGTYQQLLLENVNHVLNLSRPFAESPSKENLVPIRDAHVGNWRDSNTGLGYGIYPFDVETALIPAALRAIASLAAANIIPSNYTNVTSYAETWETQASTFFKVNISSNDASSRLDNYVQQANLSSSLLYGAGSLNNSGSSNGSLGWDDPSQLIGGADQSTFYALSLLPDFTPVEVLHSDLGFTLLYGNNVSESIIRATIEAMQSYPRGLLTNVGMVVANAAYDSNTTNIETFSNVQYHGAVSWSWQQGLMASGISKQLGLCGLSNSTQLQTSLGGDRPTWCSNTNLTDALTQAQYRLWTSIAGSASALYTEVLSPIYESANSTFSIGDLGAISPTGTEGDAVQLWSYGFLAEVDPRTGRAVAAGFA</sequence>
<organism evidence="1 2">
    <name type="scientific">Papiliotrema laurentii</name>
    <name type="common">Cryptococcus laurentii</name>
    <dbReference type="NCBI Taxonomy" id="5418"/>
    <lineage>
        <taxon>Eukaryota</taxon>
        <taxon>Fungi</taxon>
        <taxon>Dikarya</taxon>
        <taxon>Basidiomycota</taxon>
        <taxon>Agaricomycotina</taxon>
        <taxon>Tremellomycetes</taxon>
        <taxon>Tremellales</taxon>
        <taxon>Rhynchogastremaceae</taxon>
        <taxon>Papiliotrema</taxon>
    </lineage>
</organism>
<reference evidence="1" key="1">
    <citation type="submission" date="2023-02" db="EMBL/GenBank/DDBJ databases">
        <title>Identification and recombinant expression of a fungal hydrolase from Papiliotrema laurentii that hydrolyzes apple cutin and clears colloidal polyester polyurethane.</title>
        <authorList>
            <consortium name="DOE Joint Genome Institute"/>
            <person name="Roman V.A."/>
            <person name="Bojanowski C."/>
            <person name="Crable B.R."/>
            <person name="Wagner D.N."/>
            <person name="Hung C.S."/>
            <person name="Nadeau L.J."/>
            <person name="Schratz L."/>
            <person name="Haridas S."/>
            <person name="Pangilinan J."/>
            <person name="Lipzen A."/>
            <person name="Na H."/>
            <person name="Yan M."/>
            <person name="Ng V."/>
            <person name="Grigoriev I.V."/>
            <person name="Spatafora J.W."/>
            <person name="Barlow D."/>
            <person name="Biffinger J."/>
            <person name="Kelley-Loughnane N."/>
            <person name="Varaljay V.A."/>
            <person name="Crookes-Goodson W.J."/>
        </authorList>
    </citation>
    <scope>NUCLEOTIDE SEQUENCE</scope>
    <source>
        <strain evidence="1">5307AH</strain>
    </source>
</reference>
<comment type="caution">
    <text evidence="1">The sequence shown here is derived from an EMBL/GenBank/DDBJ whole genome shotgun (WGS) entry which is preliminary data.</text>
</comment>
<dbReference type="EMBL" id="JAODAN010000009">
    <property type="protein sequence ID" value="KAK1921962.1"/>
    <property type="molecule type" value="Genomic_DNA"/>
</dbReference>
<dbReference type="GO" id="GO:0005975">
    <property type="term" value="P:carbohydrate metabolic process"/>
    <property type="evidence" value="ECO:0007669"/>
    <property type="project" value="InterPro"/>
</dbReference>
<gene>
    <name evidence="1" type="ORF">DB88DRAFT_496708</name>
</gene>